<feature type="compositionally biased region" description="Low complexity" evidence="11">
    <location>
        <begin position="74"/>
        <end position="92"/>
    </location>
</feature>
<dbReference type="PANTHER" id="PTHR46367">
    <property type="entry name" value="ATAXIN-7-LIKE PROTEIN 3"/>
    <property type="match status" value="1"/>
</dbReference>
<dbReference type="GO" id="GO:0000124">
    <property type="term" value="C:SAGA complex"/>
    <property type="evidence" value="ECO:0007669"/>
    <property type="project" value="TreeGrafter"/>
</dbReference>
<keyword evidence="9" id="KW-0539">Nucleus</keyword>
<dbReference type="STRING" id="2282107.A0A286UQL9"/>
<evidence type="ECO:0000256" key="11">
    <source>
        <dbReference type="SAM" id="MobiDB-lite"/>
    </source>
</evidence>
<keyword evidence="7 10" id="KW-0010">Activator</keyword>
<keyword evidence="8" id="KW-0804">Transcription</keyword>
<feature type="compositionally biased region" description="Low complexity" evidence="11">
    <location>
        <begin position="305"/>
        <end position="329"/>
    </location>
</feature>
<comment type="similarity">
    <text evidence="10">Belongs to the SGF11 family.</text>
</comment>
<reference evidence="12 13" key="1">
    <citation type="journal article" date="2017" name="Mol. Ecol.">
        <title>Comparative and population genomic landscape of Phellinus noxius: A hypervariable fungus causing root rot in trees.</title>
        <authorList>
            <person name="Chung C.L."/>
            <person name="Lee T.J."/>
            <person name="Akiba M."/>
            <person name="Lee H.H."/>
            <person name="Kuo T.H."/>
            <person name="Liu D."/>
            <person name="Ke H.M."/>
            <person name="Yokoi T."/>
            <person name="Roa M.B."/>
            <person name="Lu M.J."/>
            <person name="Chang Y.Y."/>
            <person name="Ann P.J."/>
            <person name="Tsai J.N."/>
            <person name="Chen C.Y."/>
            <person name="Tzean S.S."/>
            <person name="Ota Y."/>
            <person name="Hattori T."/>
            <person name="Sahashi N."/>
            <person name="Liou R.F."/>
            <person name="Kikuchi T."/>
            <person name="Tsai I.J."/>
        </authorList>
    </citation>
    <scope>NUCLEOTIDE SEQUENCE [LARGE SCALE GENOMIC DNA]</scope>
    <source>
        <strain evidence="12 13">FFPRI411160</strain>
    </source>
</reference>
<keyword evidence="3" id="KW-0863">Zinc-finger</keyword>
<evidence type="ECO:0000256" key="9">
    <source>
        <dbReference type="ARBA" id="ARBA00023242"/>
    </source>
</evidence>
<dbReference type="EMBL" id="NBII01000002">
    <property type="protein sequence ID" value="PAV21898.1"/>
    <property type="molecule type" value="Genomic_DNA"/>
</dbReference>
<sequence>MSRADRDSILSDLSARVFASMLEEIVLDTAIQAHKEEGRRKKQCKDTMTRCGIVHATSATAPIPGSSRAASPPSTNDGTPNGSGSSGPNKDGNINLECINCQRPMASNRYAQHLAQCLGVGTGVRRTAQRNAVVKTKDSANGRSASPYIEDNVDEPRASKSKAKTKADEEFSGSLKRSGSSSTSPSKKQKKGKNPPAGTGPPRTSAGRFPLPGSNPKLPSKLHSTPTPSVASHVSKNSHSPSAHSDSSEEEGESVGEAESHSSVLGINSPSLPSAESIGRGRSKSTTLTGSLGEGSNGVTKAKKVTGTGPPTKKSSVPRLPSPRILLPPVTIRRDTTYLVDIEGDETGSDTD</sequence>
<evidence type="ECO:0000256" key="7">
    <source>
        <dbReference type="ARBA" id="ARBA00023159"/>
    </source>
</evidence>
<dbReference type="Gene3D" id="3.30.160.60">
    <property type="entry name" value="Classic Zinc Finger"/>
    <property type="match status" value="1"/>
</dbReference>
<evidence type="ECO:0000256" key="10">
    <source>
        <dbReference type="RuleBase" id="RU261113"/>
    </source>
</evidence>
<proteinExistence type="inferred from homology"/>
<dbReference type="GO" id="GO:0006325">
    <property type="term" value="P:chromatin organization"/>
    <property type="evidence" value="ECO:0007669"/>
    <property type="project" value="UniProtKB-KW"/>
</dbReference>
<dbReference type="Pfam" id="PF08209">
    <property type="entry name" value="Sgf11"/>
    <property type="match status" value="1"/>
</dbReference>
<feature type="compositionally biased region" description="Polar residues" evidence="11">
    <location>
        <begin position="265"/>
        <end position="274"/>
    </location>
</feature>
<dbReference type="GO" id="GO:0008270">
    <property type="term" value="F:zinc ion binding"/>
    <property type="evidence" value="ECO:0007669"/>
    <property type="project" value="UniProtKB-KW"/>
</dbReference>
<dbReference type="Proteomes" id="UP000217199">
    <property type="component" value="Unassembled WGS sequence"/>
</dbReference>
<dbReference type="OrthoDB" id="21557at2759"/>
<evidence type="ECO:0000256" key="5">
    <source>
        <dbReference type="ARBA" id="ARBA00022853"/>
    </source>
</evidence>
<dbReference type="PANTHER" id="PTHR46367:SF1">
    <property type="entry name" value="ATAXIN-7-LIKE PROTEIN 3"/>
    <property type="match status" value="1"/>
</dbReference>
<evidence type="ECO:0000256" key="8">
    <source>
        <dbReference type="ARBA" id="ARBA00023163"/>
    </source>
</evidence>
<gene>
    <name evidence="12" type="ORF">PNOK_0185500</name>
</gene>
<dbReference type="GO" id="GO:0071819">
    <property type="term" value="C:DUBm complex"/>
    <property type="evidence" value="ECO:0007669"/>
    <property type="project" value="TreeGrafter"/>
</dbReference>
<evidence type="ECO:0000256" key="1">
    <source>
        <dbReference type="ARBA" id="ARBA00004123"/>
    </source>
</evidence>
<evidence type="ECO:0000256" key="2">
    <source>
        <dbReference type="ARBA" id="ARBA00022723"/>
    </source>
</evidence>
<feature type="region of interest" description="Disordered" evidence="11">
    <location>
        <begin position="131"/>
        <end position="329"/>
    </location>
</feature>
<keyword evidence="13" id="KW-1185">Reference proteome</keyword>
<dbReference type="GO" id="GO:0003713">
    <property type="term" value="F:transcription coactivator activity"/>
    <property type="evidence" value="ECO:0007669"/>
    <property type="project" value="TreeGrafter"/>
</dbReference>
<feature type="compositionally biased region" description="Polar residues" evidence="11">
    <location>
        <begin position="222"/>
        <end position="234"/>
    </location>
</feature>
<evidence type="ECO:0000256" key="4">
    <source>
        <dbReference type="ARBA" id="ARBA00022833"/>
    </source>
</evidence>
<keyword evidence="2" id="KW-0479">Metal-binding</keyword>
<organism evidence="12 13">
    <name type="scientific">Pyrrhoderma noxium</name>
    <dbReference type="NCBI Taxonomy" id="2282107"/>
    <lineage>
        <taxon>Eukaryota</taxon>
        <taxon>Fungi</taxon>
        <taxon>Dikarya</taxon>
        <taxon>Basidiomycota</taxon>
        <taxon>Agaricomycotina</taxon>
        <taxon>Agaricomycetes</taxon>
        <taxon>Hymenochaetales</taxon>
        <taxon>Hymenochaetaceae</taxon>
        <taxon>Pyrrhoderma</taxon>
    </lineage>
</organism>
<keyword evidence="4" id="KW-0862">Zinc</keyword>
<dbReference type="AlphaFoldDB" id="A0A286UQL9"/>
<evidence type="ECO:0000256" key="3">
    <source>
        <dbReference type="ARBA" id="ARBA00022771"/>
    </source>
</evidence>
<feature type="region of interest" description="Disordered" evidence="11">
    <location>
        <begin position="55"/>
        <end position="92"/>
    </location>
</feature>
<comment type="subcellular location">
    <subcellularLocation>
        <location evidence="1 10">Nucleus</location>
    </subcellularLocation>
</comment>
<protein>
    <recommendedName>
        <fullName evidence="10">SAGA-associated factor 11</fullName>
    </recommendedName>
</protein>
<dbReference type="GO" id="GO:0006357">
    <property type="term" value="P:regulation of transcription by RNA polymerase II"/>
    <property type="evidence" value="ECO:0007669"/>
    <property type="project" value="TreeGrafter"/>
</dbReference>
<accession>A0A286UQL9</accession>
<keyword evidence="5" id="KW-0156">Chromatin regulator</keyword>
<dbReference type="InterPro" id="IPR051078">
    <property type="entry name" value="SGF11"/>
</dbReference>
<feature type="compositionally biased region" description="Low complexity" evidence="11">
    <location>
        <begin position="172"/>
        <end position="186"/>
    </location>
</feature>
<comment type="caution">
    <text evidence="12">The sequence shown here is derived from an EMBL/GenBank/DDBJ whole genome shotgun (WGS) entry which is preliminary data.</text>
</comment>
<evidence type="ECO:0000256" key="6">
    <source>
        <dbReference type="ARBA" id="ARBA00023015"/>
    </source>
</evidence>
<dbReference type="InParanoid" id="A0A286UQL9"/>
<name>A0A286UQL9_9AGAM</name>
<evidence type="ECO:0000313" key="13">
    <source>
        <dbReference type="Proteomes" id="UP000217199"/>
    </source>
</evidence>
<dbReference type="InterPro" id="IPR013246">
    <property type="entry name" value="SAGA_su_Sgf11"/>
</dbReference>
<feature type="compositionally biased region" description="Low complexity" evidence="11">
    <location>
        <begin position="235"/>
        <end position="245"/>
    </location>
</feature>
<keyword evidence="6" id="KW-0805">Transcription regulation</keyword>
<evidence type="ECO:0000313" key="12">
    <source>
        <dbReference type="EMBL" id="PAV21898.1"/>
    </source>
</evidence>